<organism evidence="1 2">
    <name type="scientific">Prevotella brunnea</name>
    <dbReference type="NCBI Taxonomy" id="2508867"/>
    <lineage>
        <taxon>Bacteria</taxon>
        <taxon>Pseudomonadati</taxon>
        <taxon>Bacteroidota</taxon>
        <taxon>Bacteroidia</taxon>
        <taxon>Bacteroidales</taxon>
        <taxon>Prevotellaceae</taxon>
        <taxon>Prevotella</taxon>
    </lineage>
</organism>
<keyword evidence="2" id="KW-1185">Reference proteome</keyword>
<dbReference type="Proteomes" id="UP000321612">
    <property type="component" value="Unassembled WGS sequence"/>
</dbReference>
<evidence type="ECO:0000313" key="1">
    <source>
        <dbReference type="EMBL" id="TXJ56874.1"/>
    </source>
</evidence>
<sequence>MELTHLQISEILSNYTNCSKGFVERHKFIVR</sequence>
<dbReference type="AlphaFoldDB" id="A0A5C8G4P9"/>
<reference evidence="2" key="1">
    <citation type="submission" date="2019-05" db="EMBL/GenBank/DDBJ databases">
        <title>Prevotella brunnea sp. nov., isolated from a wound of a patient.</title>
        <authorList>
            <person name="Buhl M."/>
        </authorList>
    </citation>
    <scope>NUCLEOTIDE SEQUENCE [LARGE SCALE GENOMIC DNA]</scope>
    <source>
        <strain evidence="2">A2672</strain>
    </source>
</reference>
<dbReference type="EMBL" id="SDIK01000111">
    <property type="protein sequence ID" value="TXJ56874.1"/>
    <property type="molecule type" value="Genomic_DNA"/>
</dbReference>
<comment type="caution">
    <text evidence="1">The sequence shown here is derived from an EMBL/GenBank/DDBJ whole genome shotgun (WGS) entry which is preliminary data.</text>
</comment>
<evidence type="ECO:0000313" key="2">
    <source>
        <dbReference type="Proteomes" id="UP000321612"/>
    </source>
</evidence>
<gene>
    <name evidence="1" type="ORF">ETF27_11110</name>
</gene>
<accession>A0A5C8G4P9</accession>
<proteinExistence type="predicted"/>
<name>A0A5C8G4P9_9BACT</name>
<protein>
    <submittedName>
        <fullName evidence="1">Pyridoxamine 5'-phosphate oxidase</fullName>
    </submittedName>
</protein>